<dbReference type="InterPro" id="IPR020596">
    <property type="entry name" value="rRNA_Ade_Mease_Trfase_CS"/>
</dbReference>
<dbReference type="GO" id="GO:0005829">
    <property type="term" value="C:cytosol"/>
    <property type="evidence" value="ECO:0007669"/>
    <property type="project" value="TreeGrafter"/>
</dbReference>
<evidence type="ECO:0000256" key="4">
    <source>
        <dbReference type="ARBA" id="ARBA00022679"/>
    </source>
</evidence>
<dbReference type="Gene3D" id="3.40.50.150">
    <property type="entry name" value="Vaccinia Virus protein VP39"/>
    <property type="match status" value="1"/>
</dbReference>
<dbReference type="Proteomes" id="UP000178534">
    <property type="component" value="Unassembled WGS sequence"/>
</dbReference>
<comment type="caution">
    <text evidence="9">The sequence shown here is derived from an EMBL/GenBank/DDBJ whole genome shotgun (WGS) entry which is preliminary data.</text>
</comment>
<keyword evidence="5 7" id="KW-0949">S-adenosyl-L-methionine</keyword>
<feature type="binding site" evidence="7">
    <location>
        <position position="59"/>
    </location>
    <ligand>
        <name>S-adenosyl-L-methionine</name>
        <dbReference type="ChEBI" id="CHEBI:59789"/>
    </ligand>
</feature>
<evidence type="ECO:0000256" key="2">
    <source>
        <dbReference type="ARBA" id="ARBA00022552"/>
    </source>
</evidence>
<protein>
    <submittedName>
        <fullName evidence="9">Ribosomal RNA small subunit methyltransferase A</fullName>
    </submittedName>
</protein>
<dbReference type="Pfam" id="PF00398">
    <property type="entry name" value="RrnaAD"/>
    <property type="match status" value="1"/>
</dbReference>
<feature type="domain" description="Ribosomal RNA adenine methylase transferase N-terminal" evidence="8">
    <location>
        <begin position="39"/>
        <end position="217"/>
    </location>
</feature>
<proteinExistence type="inferred from homology"/>
<evidence type="ECO:0000256" key="6">
    <source>
        <dbReference type="ARBA" id="ARBA00022884"/>
    </source>
</evidence>
<keyword evidence="4 7" id="KW-0808">Transferase</keyword>
<dbReference type="InterPro" id="IPR023165">
    <property type="entry name" value="rRNA_Ade_diMease-like_C"/>
</dbReference>
<evidence type="ECO:0000256" key="1">
    <source>
        <dbReference type="ARBA" id="ARBA00022490"/>
    </source>
</evidence>
<dbReference type="CDD" id="cd02440">
    <property type="entry name" value="AdoMet_MTases"/>
    <property type="match status" value="1"/>
</dbReference>
<feature type="binding site" evidence="7">
    <location>
        <position position="80"/>
    </location>
    <ligand>
        <name>S-adenosyl-L-methionine</name>
        <dbReference type="ChEBI" id="CHEBI:59789"/>
    </ligand>
</feature>
<comment type="similarity">
    <text evidence="7">Belongs to the class I-like SAM-binding methyltransferase superfamily. rRNA adenine N(6)-methyltransferase family.</text>
</comment>
<dbReference type="PANTHER" id="PTHR11727">
    <property type="entry name" value="DIMETHYLADENOSINE TRANSFERASE"/>
    <property type="match status" value="1"/>
</dbReference>
<dbReference type="InterPro" id="IPR001737">
    <property type="entry name" value="KsgA/Erm"/>
</dbReference>
<keyword evidence="2" id="KW-0698">rRNA processing</keyword>
<dbReference type="GO" id="GO:0003723">
    <property type="term" value="F:RNA binding"/>
    <property type="evidence" value="ECO:0007669"/>
    <property type="project" value="UniProtKB-UniRule"/>
</dbReference>
<dbReference type="AlphaFoldDB" id="A0A1G2DK85"/>
<dbReference type="SUPFAM" id="SSF53335">
    <property type="entry name" value="S-adenosyl-L-methionine-dependent methyltransferases"/>
    <property type="match status" value="1"/>
</dbReference>
<dbReference type="PROSITE" id="PS01131">
    <property type="entry name" value="RRNA_A_DIMETH"/>
    <property type="match status" value="1"/>
</dbReference>
<keyword evidence="1" id="KW-0963">Cytoplasm</keyword>
<dbReference type="Gene3D" id="1.10.8.100">
    <property type="entry name" value="Ribosomal RNA adenine dimethylase-like, domain 2"/>
    <property type="match status" value="1"/>
</dbReference>
<gene>
    <name evidence="9" type="ORF">A2942_02395</name>
</gene>
<accession>A0A1G2DK85</accession>
<dbReference type="SMART" id="SM00650">
    <property type="entry name" value="rADc"/>
    <property type="match status" value="1"/>
</dbReference>
<feature type="binding site" evidence="7">
    <location>
        <position position="34"/>
    </location>
    <ligand>
        <name>S-adenosyl-L-methionine</name>
        <dbReference type="ChEBI" id="CHEBI:59789"/>
    </ligand>
</feature>
<dbReference type="EMBL" id="MHLP01000001">
    <property type="protein sequence ID" value="OGZ13913.1"/>
    <property type="molecule type" value="Genomic_DNA"/>
</dbReference>
<evidence type="ECO:0000259" key="8">
    <source>
        <dbReference type="SMART" id="SM00650"/>
    </source>
</evidence>
<feature type="binding site" evidence="7">
    <location>
        <position position="134"/>
    </location>
    <ligand>
        <name>S-adenosyl-L-methionine</name>
        <dbReference type="ChEBI" id="CHEBI:59789"/>
    </ligand>
</feature>
<dbReference type="InterPro" id="IPR011530">
    <property type="entry name" value="rRNA_adenine_dimethylase"/>
</dbReference>
<organism evidence="9 10">
    <name type="scientific">Candidatus Lloydbacteria bacterium RIFCSPLOWO2_01_FULL_50_20</name>
    <dbReference type="NCBI Taxonomy" id="1798665"/>
    <lineage>
        <taxon>Bacteria</taxon>
        <taxon>Candidatus Lloydiibacteriota</taxon>
    </lineage>
</organism>
<reference evidence="9 10" key="1">
    <citation type="journal article" date="2016" name="Nat. Commun.">
        <title>Thousands of microbial genomes shed light on interconnected biogeochemical processes in an aquifer system.</title>
        <authorList>
            <person name="Anantharaman K."/>
            <person name="Brown C.T."/>
            <person name="Hug L.A."/>
            <person name="Sharon I."/>
            <person name="Castelle C.J."/>
            <person name="Probst A.J."/>
            <person name="Thomas B.C."/>
            <person name="Singh A."/>
            <person name="Wilkins M.J."/>
            <person name="Karaoz U."/>
            <person name="Brodie E.L."/>
            <person name="Williams K.H."/>
            <person name="Hubbard S.S."/>
            <person name="Banfield J.F."/>
        </authorList>
    </citation>
    <scope>NUCLEOTIDE SEQUENCE [LARGE SCALE GENOMIC DNA]</scope>
</reference>
<evidence type="ECO:0000313" key="9">
    <source>
        <dbReference type="EMBL" id="OGZ13913.1"/>
    </source>
</evidence>
<dbReference type="NCBIfam" id="TIGR00755">
    <property type="entry name" value="ksgA"/>
    <property type="match status" value="1"/>
</dbReference>
<feature type="binding site" evidence="7">
    <location>
        <position position="108"/>
    </location>
    <ligand>
        <name>S-adenosyl-L-methionine</name>
        <dbReference type="ChEBI" id="CHEBI:59789"/>
    </ligand>
</feature>
<dbReference type="GO" id="GO:0000179">
    <property type="term" value="F:rRNA (adenine-N6,N6-)-dimethyltransferase activity"/>
    <property type="evidence" value="ECO:0007669"/>
    <property type="project" value="UniProtKB-UniRule"/>
</dbReference>
<evidence type="ECO:0000313" key="10">
    <source>
        <dbReference type="Proteomes" id="UP000178534"/>
    </source>
</evidence>
<dbReference type="PANTHER" id="PTHR11727:SF7">
    <property type="entry name" value="DIMETHYLADENOSINE TRANSFERASE-RELATED"/>
    <property type="match status" value="1"/>
</dbReference>
<dbReference type="STRING" id="1798665.A2942_02395"/>
<feature type="binding site" evidence="7">
    <location>
        <position position="32"/>
    </location>
    <ligand>
        <name>S-adenosyl-L-methionine</name>
        <dbReference type="ChEBI" id="CHEBI:59789"/>
    </ligand>
</feature>
<keyword evidence="3 7" id="KW-0489">Methyltransferase</keyword>
<evidence type="ECO:0000256" key="3">
    <source>
        <dbReference type="ARBA" id="ARBA00022603"/>
    </source>
</evidence>
<dbReference type="InterPro" id="IPR020598">
    <property type="entry name" value="rRNA_Ade_methylase_Trfase_N"/>
</dbReference>
<sequence length="306" mass="34322">MQHIAAKKSHHKSTPIFQSGVPLRKIKSLGQHFLRSKEVLRKIIEAAAIKSGETVLEIGPGEGALTEALLLAGARVIAVETDTRCVRKLEERFTDHLNKKRLLLISGDIKQDEVQKKIFHKEFLGQSLYKLVANIPYYITGMLFRLFLEKLRQPSALVFLVQKEVAEQIVAREGKESILSLSVKIYGTPRYVAKVKREAFSPPPKVDSAIVAVTDISRERLAGFTDEEYFRAVKTGLGAKRKMLLGNLARARLRPTSDGQGLKIPKEELLKIFNALGIDEHVRGEDVPAEKWPILAQEIKNVKSML</sequence>
<evidence type="ECO:0000256" key="7">
    <source>
        <dbReference type="PROSITE-ProRule" id="PRU01026"/>
    </source>
</evidence>
<dbReference type="PROSITE" id="PS51689">
    <property type="entry name" value="SAM_RNA_A_N6_MT"/>
    <property type="match status" value="1"/>
</dbReference>
<name>A0A1G2DK85_9BACT</name>
<keyword evidence="6 7" id="KW-0694">RNA-binding</keyword>
<evidence type="ECO:0000256" key="5">
    <source>
        <dbReference type="ARBA" id="ARBA00022691"/>
    </source>
</evidence>
<dbReference type="InterPro" id="IPR029063">
    <property type="entry name" value="SAM-dependent_MTases_sf"/>
</dbReference>